<evidence type="ECO:0000313" key="4">
    <source>
        <dbReference type="Proteomes" id="UP000823388"/>
    </source>
</evidence>
<feature type="compositionally biased region" description="Pro residues" evidence="1">
    <location>
        <begin position="134"/>
        <end position="146"/>
    </location>
</feature>
<keyword evidence="2" id="KW-0472">Membrane</keyword>
<evidence type="ECO:0000256" key="2">
    <source>
        <dbReference type="SAM" id="Phobius"/>
    </source>
</evidence>
<sequence length="360" mass="37543">MADLGCAATSSPAHPSAIPGRGISGKRHLPERRIAADGAPLAAAPLPNSATKYGRCSSGAGGVRHHQLAALASWWRSLSAAAAVGAAGVASASPPQPTASSPPPQTPTSTPPSPSSSEQSPQPAAGSGGSPPQTTAPPPSPSPPPLASQAPESTPAPSPEILQLGVQSHKPAGSSDHLHNLSSHGRGEEIKKWKDTHLTVYTVFMLLALGGVGIGMMASTTAVGINWMRRVSANLARATSTVSVALLTIAVSKPIGYKWGIGFSCATGASMMLIWVLGDPEVRHWFGGAKKWGKATWEKTKLRLKQAWIATAQRLKQGWESTKGRLKQRWDSTKETLKQVWVGTVQPPPRMPRPSRASSV</sequence>
<dbReference type="Proteomes" id="UP000823388">
    <property type="component" value="Chromosome 5N"/>
</dbReference>
<feature type="region of interest" description="Disordered" evidence="1">
    <location>
        <begin position="90"/>
        <end position="160"/>
    </location>
</feature>
<accession>A0A8T0S3U9</accession>
<dbReference type="EMBL" id="CM029046">
    <property type="protein sequence ID" value="KAG2591209.1"/>
    <property type="molecule type" value="Genomic_DNA"/>
</dbReference>
<keyword evidence="2" id="KW-0812">Transmembrane</keyword>
<feature type="region of interest" description="Disordered" evidence="1">
    <location>
        <begin position="1"/>
        <end position="25"/>
    </location>
</feature>
<feature type="compositionally biased region" description="Low complexity" evidence="1">
    <location>
        <begin position="115"/>
        <end position="133"/>
    </location>
</feature>
<keyword evidence="4" id="KW-1185">Reference proteome</keyword>
<comment type="caution">
    <text evidence="3">The sequence shown here is derived from an EMBL/GenBank/DDBJ whole genome shotgun (WGS) entry which is preliminary data.</text>
</comment>
<dbReference type="PANTHER" id="PTHR45725">
    <property type="entry name" value="FORMIN HOMOLOGY 2 FAMILY MEMBER"/>
    <property type="match status" value="1"/>
</dbReference>
<dbReference type="PANTHER" id="PTHR45725:SF1">
    <property type="entry name" value="DISHEVELLED ASSOCIATED ACTIVATOR OF MORPHOGENESIS, ISOFORM D"/>
    <property type="match status" value="1"/>
</dbReference>
<evidence type="ECO:0000313" key="3">
    <source>
        <dbReference type="EMBL" id="KAG2591209.1"/>
    </source>
</evidence>
<feature type="transmembrane region" description="Helical" evidence="2">
    <location>
        <begin position="198"/>
        <end position="219"/>
    </location>
</feature>
<evidence type="ECO:0000256" key="1">
    <source>
        <dbReference type="SAM" id="MobiDB-lite"/>
    </source>
</evidence>
<gene>
    <name evidence="3" type="ORF">PVAP13_5NG435200</name>
</gene>
<reference evidence="3" key="1">
    <citation type="submission" date="2020-05" db="EMBL/GenBank/DDBJ databases">
        <title>WGS assembly of Panicum virgatum.</title>
        <authorList>
            <person name="Lovell J.T."/>
            <person name="Jenkins J."/>
            <person name="Shu S."/>
            <person name="Juenger T.E."/>
            <person name="Schmutz J."/>
        </authorList>
    </citation>
    <scope>NUCLEOTIDE SEQUENCE</scope>
    <source>
        <strain evidence="3">AP13</strain>
    </source>
</reference>
<name>A0A8T0S3U9_PANVG</name>
<proteinExistence type="predicted"/>
<feature type="compositionally biased region" description="Pro residues" evidence="1">
    <location>
        <begin position="94"/>
        <end position="114"/>
    </location>
</feature>
<keyword evidence="2" id="KW-1133">Transmembrane helix</keyword>
<dbReference type="AlphaFoldDB" id="A0A8T0S3U9"/>
<organism evidence="3 4">
    <name type="scientific">Panicum virgatum</name>
    <name type="common">Blackwell switchgrass</name>
    <dbReference type="NCBI Taxonomy" id="38727"/>
    <lineage>
        <taxon>Eukaryota</taxon>
        <taxon>Viridiplantae</taxon>
        <taxon>Streptophyta</taxon>
        <taxon>Embryophyta</taxon>
        <taxon>Tracheophyta</taxon>
        <taxon>Spermatophyta</taxon>
        <taxon>Magnoliopsida</taxon>
        <taxon>Liliopsida</taxon>
        <taxon>Poales</taxon>
        <taxon>Poaceae</taxon>
        <taxon>PACMAD clade</taxon>
        <taxon>Panicoideae</taxon>
        <taxon>Panicodae</taxon>
        <taxon>Paniceae</taxon>
        <taxon>Panicinae</taxon>
        <taxon>Panicum</taxon>
        <taxon>Panicum sect. Hiantes</taxon>
    </lineage>
</organism>
<dbReference type="InterPro" id="IPR051425">
    <property type="entry name" value="Formin_Homology"/>
</dbReference>
<feature type="transmembrane region" description="Helical" evidence="2">
    <location>
        <begin position="257"/>
        <end position="277"/>
    </location>
</feature>
<protein>
    <submittedName>
        <fullName evidence="3">Uncharacterized protein</fullName>
    </submittedName>
</protein>